<dbReference type="Pfam" id="PF07859">
    <property type="entry name" value="Abhydrolase_3"/>
    <property type="match status" value="1"/>
</dbReference>
<evidence type="ECO:0000313" key="2">
    <source>
        <dbReference type="EMBL" id="THH13380.1"/>
    </source>
</evidence>
<keyword evidence="3" id="KW-1185">Reference proteome</keyword>
<evidence type="ECO:0000313" key="3">
    <source>
        <dbReference type="Proteomes" id="UP000310158"/>
    </source>
</evidence>
<dbReference type="SUPFAM" id="SSF53474">
    <property type="entry name" value="alpha/beta-Hydrolases"/>
    <property type="match status" value="1"/>
</dbReference>
<protein>
    <recommendedName>
        <fullName evidence="1">Alpha/beta hydrolase fold-3 domain-containing protein</fullName>
    </recommendedName>
</protein>
<comment type="caution">
    <text evidence="2">The sequence shown here is derived from an EMBL/GenBank/DDBJ whole genome shotgun (WGS) entry which is preliminary data.</text>
</comment>
<dbReference type="Gene3D" id="3.40.50.1820">
    <property type="entry name" value="alpha/beta hydrolase"/>
    <property type="match status" value="1"/>
</dbReference>
<name>A0A4S4LT40_9AGAM</name>
<gene>
    <name evidence="2" type="ORF">EW146_g6833</name>
</gene>
<dbReference type="AlphaFoldDB" id="A0A4S4LT40"/>
<dbReference type="Proteomes" id="UP000310158">
    <property type="component" value="Unassembled WGS sequence"/>
</dbReference>
<dbReference type="InterPro" id="IPR013094">
    <property type="entry name" value="AB_hydrolase_3"/>
</dbReference>
<feature type="domain" description="Alpha/beta hydrolase fold-3" evidence="1">
    <location>
        <begin position="146"/>
        <end position="260"/>
    </location>
</feature>
<dbReference type="InterPro" id="IPR050466">
    <property type="entry name" value="Carboxylest/Gibb_receptor"/>
</dbReference>
<dbReference type="InterPro" id="IPR029058">
    <property type="entry name" value="AB_hydrolase_fold"/>
</dbReference>
<evidence type="ECO:0000259" key="1">
    <source>
        <dbReference type="Pfam" id="PF07859"/>
    </source>
</evidence>
<dbReference type="PANTHER" id="PTHR23024">
    <property type="entry name" value="ARYLACETAMIDE DEACETYLASE"/>
    <property type="match status" value="1"/>
</dbReference>
<accession>A0A4S4LT40</accession>
<reference evidence="2 3" key="1">
    <citation type="submission" date="2019-02" db="EMBL/GenBank/DDBJ databases">
        <title>Genome sequencing of the rare red list fungi Bondarzewia mesenterica.</title>
        <authorList>
            <person name="Buettner E."/>
            <person name="Kellner H."/>
        </authorList>
    </citation>
    <scope>NUCLEOTIDE SEQUENCE [LARGE SCALE GENOMIC DNA]</scope>
    <source>
        <strain evidence="2 3">DSM 108281</strain>
    </source>
</reference>
<dbReference type="OrthoDB" id="408631at2759"/>
<dbReference type="GO" id="GO:0016787">
    <property type="term" value="F:hydrolase activity"/>
    <property type="evidence" value="ECO:0007669"/>
    <property type="project" value="InterPro"/>
</dbReference>
<sequence length="279" mass="30775">MSQYAHLSTPDPDFAVYLAQLPPATNYATDVLLSREHISKIWLPQMRERLAPTSPPGEMHVCSKTRRNCIPHLLCLSCGVDSEYRVEDHNVAVENGEIRVRCLIPTPAGVQGRTYPVLVWYHGGGIASPRYHSARMSFMLIFLPQGWALGDIELDDLVLRPICVELQIVIVNVEYRRAFPAVLSHAPEHPFPIGVNDCYAALKWAAEHDAQLSVNLSQGFIVGGASAGGNLAAVMALRARDDPFFKGRALTGQLLDYPATIHADGYPEKRVSPPFTPRA</sequence>
<organism evidence="2 3">
    <name type="scientific">Bondarzewia mesenterica</name>
    <dbReference type="NCBI Taxonomy" id="1095465"/>
    <lineage>
        <taxon>Eukaryota</taxon>
        <taxon>Fungi</taxon>
        <taxon>Dikarya</taxon>
        <taxon>Basidiomycota</taxon>
        <taxon>Agaricomycotina</taxon>
        <taxon>Agaricomycetes</taxon>
        <taxon>Russulales</taxon>
        <taxon>Bondarzewiaceae</taxon>
        <taxon>Bondarzewia</taxon>
    </lineage>
</organism>
<proteinExistence type="predicted"/>
<dbReference type="EMBL" id="SGPL01000359">
    <property type="protein sequence ID" value="THH13380.1"/>
    <property type="molecule type" value="Genomic_DNA"/>
</dbReference>